<evidence type="ECO:0000256" key="1">
    <source>
        <dbReference type="ARBA" id="ARBA00007532"/>
    </source>
</evidence>
<feature type="disulfide bond" description="Redox-active" evidence="10">
    <location>
        <begin position="40"/>
        <end position="45"/>
    </location>
</feature>
<evidence type="ECO:0000256" key="4">
    <source>
        <dbReference type="ARBA" id="ARBA00023002"/>
    </source>
</evidence>
<evidence type="ECO:0000256" key="10">
    <source>
        <dbReference type="PIRSR" id="PIRSR000350-4"/>
    </source>
</evidence>
<dbReference type="InterPro" id="IPR050151">
    <property type="entry name" value="Class-I_Pyr_Nuc-Dis_Oxidored"/>
</dbReference>
<keyword evidence="5 9" id="KW-0520">NAD</keyword>
<dbReference type="Gene3D" id="3.50.50.60">
    <property type="entry name" value="FAD/NAD(P)-binding domain"/>
    <property type="match status" value="2"/>
</dbReference>
<feature type="binding site" evidence="9">
    <location>
        <position position="49"/>
    </location>
    <ligand>
        <name>FAD</name>
        <dbReference type="ChEBI" id="CHEBI:57692"/>
    </ligand>
</feature>
<evidence type="ECO:0000256" key="7">
    <source>
        <dbReference type="ARBA" id="ARBA00023284"/>
    </source>
</evidence>
<dbReference type="PANTHER" id="PTHR22912:SF217">
    <property type="entry name" value="DIHYDROLIPOYL DEHYDROGENASE"/>
    <property type="match status" value="1"/>
</dbReference>
<keyword evidence="9" id="KW-0547">Nucleotide-binding</keyword>
<dbReference type="InterPro" id="IPR001100">
    <property type="entry name" value="Pyr_nuc-diS_OxRdtase"/>
</dbReference>
<evidence type="ECO:0000313" key="14">
    <source>
        <dbReference type="EMBL" id="RMB61135.1"/>
    </source>
</evidence>
<evidence type="ECO:0000256" key="3">
    <source>
        <dbReference type="ARBA" id="ARBA00022827"/>
    </source>
</evidence>
<feature type="domain" description="Pyridine nucleotide-disulphide oxidoreductase dimerisation" evidence="12">
    <location>
        <begin position="345"/>
        <end position="454"/>
    </location>
</feature>
<keyword evidence="7 11" id="KW-0676">Redox-active center</keyword>
<keyword evidence="4 11" id="KW-0560">Oxidoreductase</keyword>
<protein>
    <submittedName>
        <fullName evidence="14">Mycothione reductase</fullName>
        <ecNumber evidence="14">1.8.1.15</ecNumber>
    </submittedName>
</protein>
<dbReference type="PRINTS" id="PR00368">
    <property type="entry name" value="FADPNR"/>
</dbReference>
<evidence type="ECO:0000256" key="2">
    <source>
        <dbReference type="ARBA" id="ARBA00022630"/>
    </source>
</evidence>
<feature type="active site" description="Proton acceptor" evidence="8">
    <location>
        <position position="444"/>
    </location>
</feature>
<feature type="domain" description="FAD/NAD(P)-binding" evidence="13">
    <location>
        <begin position="4"/>
        <end position="322"/>
    </location>
</feature>
<evidence type="ECO:0000256" key="11">
    <source>
        <dbReference type="RuleBase" id="RU003691"/>
    </source>
</evidence>
<dbReference type="EMBL" id="REFW01000001">
    <property type="protein sequence ID" value="RMB61135.1"/>
    <property type="molecule type" value="Genomic_DNA"/>
</dbReference>
<dbReference type="InterPro" id="IPR023753">
    <property type="entry name" value="FAD/NAD-binding_dom"/>
</dbReference>
<dbReference type="RefSeq" id="WP_121899683.1">
    <property type="nucleotide sequence ID" value="NZ_REFW01000001.1"/>
</dbReference>
<dbReference type="InterPro" id="IPR004099">
    <property type="entry name" value="Pyr_nucl-diS_OxRdtase_dimer"/>
</dbReference>
<dbReference type="PROSITE" id="PS00076">
    <property type="entry name" value="PYRIDINE_REDOX_1"/>
    <property type="match status" value="1"/>
</dbReference>
<dbReference type="GO" id="GO:0004148">
    <property type="term" value="F:dihydrolipoyl dehydrogenase (NADH) activity"/>
    <property type="evidence" value="ECO:0007669"/>
    <property type="project" value="TreeGrafter"/>
</dbReference>
<dbReference type="InterPro" id="IPR016156">
    <property type="entry name" value="FAD/NAD-linked_Rdtase_dimer_sf"/>
</dbReference>
<evidence type="ECO:0000313" key="15">
    <source>
        <dbReference type="Proteomes" id="UP000275256"/>
    </source>
</evidence>
<dbReference type="PRINTS" id="PR00411">
    <property type="entry name" value="PNDRDTASEI"/>
</dbReference>
<dbReference type="InterPro" id="IPR036188">
    <property type="entry name" value="FAD/NAD-bd_sf"/>
</dbReference>
<proteinExistence type="inferred from homology"/>
<organism evidence="14 15">
    <name type="scientific">Tessaracoccus antarcticus</name>
    <dbReference type="NCBI Taxonomy" id="2479848"/>
    <lineage>
        <taxon>Bacteria</taxon>
        <taxon>Bacillati</taxon>
        <taxon>Actinomycetota</taxon>
        <taxon>Actinomycetes</taxon>
        <taxon>Propionibacteriales</taxon>
        <taxon>Propionibacteriaceae</taxon>
        <taxon>Tessaracoccus</taxon>
    </lineage>
</organism>
<dbReference type="SUPFAM" id="SSF55424">
    <property type="entry name" value="FAD/NAD-linked reductases, dimerisation (C-terminal) domain"/>
    <property type="match status" value="1"/>
</dbReference>
<comment type="caution">
    <text evidence="14">The sequence shown here is derived from an EMBL/GenBank/DDBJ whole genome shotgun (WGS) entry which is preliminary data.</text>
</comment>
<keyword evidence="2 11" id="KW-0285">Flavoprotein</keyword>
<evidence type="ECO:0000259" key="13">
    <source>
        <dbReference type="Pfam" id="PF07992"/>
    </source>
</evidence>
<dbReference type="NCBIfam" id="NF005884">
    <property type="entry name" value="PRK07846.1"/>
    <property type="match status" value="1"/>
</dbReference>
<evidence type="ECO:0000256" key="9">
    <source>
        <dbReference type="PIRSR" id="PIRSR000350-3"/>
    </source>
</evidence>
<dbReference type="OrthoDB" id="4763248at2"/>
<dbReference type="Proteomes" id="UP000275256">
    <property type="component" value="Unassembled WGS sequence"/>
</dbReference>
<feature type="binding site" evidence="9">
    <location>
        <position position="308"/>
    </location>
    <ligand>
        <name>FAD</name>
        <dbReference type="ChEBI" id="CHEBI:57692"/>
    </ligand>
</feature>
<evidence type="ECO:0000256" key="6">
    <source>
        <dbReference type="ARBA" id="ARBA00023157"/>
    </source>
</evidence>
<evidence type="ECO:0000259" key="12">
    <source>
        <dbReference type="Pfam" id="PF02852"/>
    </source>
</evidence>
<dbReference type="PIRSF" id="PIRSF000350">
    <property type="entry name" value="Mercury_reductase_MerA"/>
    <property type="match status" value="1"/>
</dbReference>
<feature type="binding site" evidence="9">
    <location>
        <begin position="176"/>
        <end position="183"/>
    </location>
    <ligand>
        <name>NAD(+)</name>
        <dbReference type="ChEBI" id="CHEBI:57540"/>
    </ligand>
</feature>
<feature type="binding site" evidence="9">
    <location>
        <position position="267"/>
    </location>
    <ligand>
        <name>NAD(+)</name>
        <dbReference type="ChEBI" id="CHEBI:57540"/>
    </ligand>
</feature>
<keyword evidence="3 9" id="KW-0274">FAD</keyword>
<evidence type="ECO:0000256" key="5">
    <source>
        <dbReference type="ARBA" id="ARBA00023027"/>
    </source>
</evidence>
<gene>
    <name evidence="14" type="ORF">EAX62_00145</name>
</gene>
<dbReference type="PANTHER" id="PTHR22912">
    <property type="entry name" value="DISULFIDE OXIDOREDUCTASE"/>
    <property type="match status" value="1"/>
</dbReference>
<feature type="binding site" evidence="9">
    <location>
        <begin position="137"/>
        <end position="139"/>
    </location>
    <ligand>
        <name>FAD</name>
        <dbReference type="ChEBI" id="CHEBI:57692"/>
    </ligand>
</feature>
<accession>A0A3M0G846</accession>
<dbReference type="InterPro" id="IPR012999">
    <property type="entry name" value="Pyr_OxRdtase_I_AS"/>
</dbReference>
<sequence>MQHFDVAVIGSGSGNSLIDERFDGLQVALIDDNEEFGGTCLNRGCIPTKMFVLPADFAVSPRDAARVGVDLRLEGADWAKMRDRIFGRIDPISVGGLDWRERSNNVTVFRSTASFIDAHTLQVGEDRISADQIVIATGSRPRPLGIDVPEDLQDRIHTSDDIMRLDKQPRRLVILGAGFIAAEFAHIFSALGTEVTVINRSGTVLRGEDEEISRAFAGHLSRAVRLIFNQKVDVVEHGPANDLQVVTKDRNGVEYVYFADAVLVATGRIRNSEKLNLEAAGVEVRDEGQIRVNGAQRTSVEHIWAMGDVSSDHLLKHVANAEMRTVQHNLLALESDLVETDHRYVPHAVFSHPQIAAVGATEQQLLEWGTPHVVSRQRYGDVAYGWAMEDQGHFVKLLADPRNWRLLGAHIMGPQASTLIQPLIQAMSFGLSVPDMARGQYWIHPSLPEVVENALLGLMANQKREALDAR</sequence>
<dbReference type="SUPFAM" id="SSF51905">
    <property type="entry name" value="FAD/NAD(P)-binding domain"/>
    <property type="match status" value="1"/>
</dbReference>
<name>A0A3M0G846_9ACTN</name>
<keyword evidence="6" id="KW-1015">Disulfide bond</keyword>
<dbReference type="EC" id="1.8.1.15" evidence="14"/>
<comment type="similarity">
    <text evidence="1 11">Belongs to the class-I pyridine nucleotide-disulfide oxidoreductase family.</text>
</comment>
<evidence type="ECO:0000256" key="8">
    <source>
        <dbReference type="PIRSR" id="PIRSR000350-2"/>
    </source>
</evidence>
<dbReference type="GO" id="GO:0006103">
    <property type="term" value="P:2-oxoglutarate metabolic process"/>
    <property type="evidence" value="ECO:0007669"/>
    <property type="project" value="TreeGrafter"/>
</dbReference>
<dbReference type="Pfam" id="PF07992">
    <property type="entry name" value="Pyr_redox_2"/>
    <property type="match status" value="1"/>
</dbReference>
<dbReference type="AlphaFoldDB" id="A0A3M0G846"/>
<reference evidence="14 15" key="1">
    <citation type="submission" date="2018-10" db="EMBL/GenBank/DDBJ databases">
        <title>Tessaracoccus antarcticuss sp. nov., isolated from sediment.</title>
        <authorList>
            <person name="Zhou L.Y."/>
            <person name="Du Z.J."/>
        </authorList>
    </citation>
    <scope>NUCLEOTIDE SEQUENCE [LARGE SCALE GENOMIC DNA]</scope>
    <source>
        <strain evidence="14 15">JDX10</strain>
    </source>
</reference>
<dbReference type="GO" id="GO:0050627">
    <property type="term" value="F:mycothione reductase [NAD(P)H] activity"/>
    <property type="evidence" value="ECO:0007669"/>
    <property type="project" value="UniProtKB-EC"/>
</dbReference>
<dbReference type="Gene3D" id="3.30.390.30">
    <property type="match status" value="1"/>
</dbReference>
<dbReference type="GO" id="GO:0050660">
    <property type="term" value="F:flavin adenine dinucleotide binding"/>
    <property type="evidence" value="ECO:0007669"/>
    <property type="project" value="TreeGrafter"/>
</dbReference>
<dbReference type="Pfam" id="PF02852">
    <property type="entry name" value="Pyr_redox_dim"/>
    <property type="match status" value="1"/>
</dbReference>
<comment type="cofactor">
    <cofactor evidence="9">
        <name>FAD</name>
        <dbReference type="ChEBI" id="CHEBI:57692"/>
    </cofactor>
    <text evidence="9">Binds 1 FAD per subunit.</text>
</comment>
<keyword evidence="15" id="KW-1185">Reference proteome</keyword>